<evidence type="ECO:0000256" key="4">
    <source>
        <dbReference type="ARBA" id="ARBA00023315"/>
    </source>
</evidence>
<comment type="caution">
    <text evidence="5">The sequence shown here is derived from an EMBL/GenBank/DDBJ whole genome shotgun (WGS) entry which is preliminary data.</text>
</comment>
<dbReference type="InterPro" id="IPR001451">
    <property type="entry name" value="Hexapep"/>
</dbReference>
<organism evidence="5 6">
    <name type="scientific">Mesorhizobium humile</name>
    <dbReference type="NCBI Taxonomy" id="3072313"/>
    <lineage>
        <taxon>Bacteria</taxon>
        <taxon>Pseudomonadati</taxon>
        <taxon>Pseudomonadota</taxon>
        <taxon>Alphaproteobacteria</taxon>
        <taxon>Hyphomicrobiales</taxon>
        <taxon>Phyllobacteriaceae</taxon>
        <taxon>Mesorhizobium</taxon>
    </lineage>
</organism>
<dbReference type="InterPro" id="IPR018357">
    <property type="entry name" value="Hexapep_transf_CS"/>
</dbReference>
<evidence type="ECO:0000256" key="2">
    <source>
        <dbReference type="ARBA" id="ARBA00022679"/>
    </source>
</evidence>
<dbReference type="PANTHER" id="PTHR43300">
    <property type="entry name" value="ACETYLTRANSFERASE"/>
    <property type="match status" value="1"/>
</dbReference>
<sequence>MDFGNIFQATAEAPVSIGNYCSIAAGVLFIAAGEHPMSLVSSYPFPGSDQFGSPTRDIAKGPITIGNDVWIGSRAIVLSGVKIGDGAVVGAGAVVSKDVEPYAVVAGNPAKLIRHRFEPKIVEGLLAIRWWDWNDNQIEAAMPDFHASVSEFVSKYRAA</sequence>
<reference evidence="5 6" key="1">
    <citation type="submission" date="2023-08" db="EMBL/GenBank/DDBJ databases">
        <title>Implementing the SeqCode for naming new Mesorhizobium species isolated from Vachellia karroo root nodules.</title>
        <authorList>
            <person name="Van Lill M."/>
        </authorList>
    </citation>
    <scope>NUCLEOTIDE SEQUENCE [LARGE SCALE GENOMIC DNA]</scope>
    <source>
        <strain evidence="5 6">VK2B</strain>
    </source>
</reference>
<protein>
    <submittedName>
        <fullName evidence="5">CatB-related O-acetyltransferase</fullName>
        <ecNumber evidence="5">2.3.1.-</ecNumber>
    </submittedName>
</protein>
<accession>A0ABU4YKR2</accession>
<gene>
    <name evidence="5" type="ORF">RFM52_20285</name>
</gene>
<dbReference type="Gene3D" id="2.160.10.10">
    <property type="entry name" value="Hexapeptide repeat proteins"/>
    <property type="match status" value="1"/>
</dbReference>
<name>A0ABU4YKR2_9HYPH</name>
<dbReference type="PROSITE" id="PS00101">
    <property type="entry name" value="HEXAPEP_TRANSFERASES"/>
    <property type="match status" value="1"/>
</dbReference>
<dbReference type="RefSeq" id="WP_320297661.1">
    <property type="nucleotide sequence ID" value="NZ_JAVIIU010000012.1"/>
</dbReference>
<comment type="similarity">
    <text evidence="1">Belongs to the transferase hexapeptide repeat family.</text>
</comment>
<keyword evidence="6" id="KW-1185">Reference proteome</keyword>
<keyword evidence="4 5" id="KW-0012">Acyltransferase</keyword>
<evidence type="ECO:0000313" key="5">
    <source>
        <dbReference type="EMBL" id="MDX8487546.1"/>
    </source>
</evidence>
<dbReference type="InterPro" id="IPR050179">
    <property type="entry name" value="Trans_hexapeptide_repeat"/>
</dbReference>
<proteinExistence type="inferred from homology"/>
<dbReference type="CDD" id="cd03349">
    <property type="entry name" value="LbH_XAT"/>
    <property type="match status" value="1"/>
</dbReference>
<dbReference type="EC" id="2.3.1.-" evidence="5"/>
<dbReference type="InterPro" id="IPR011004">
    <property type="entry name" value="Trimer_LpxA-like_sf"/>
</dbReference>
<keyword evidence="2 5" id="KW-0808">Transferase</keyword>
<dbReference type="PANTHER" id="PTHR43300:SF11">
    <property type="entry name" value="ACETYLTRANSFERASE RV3034C-RELATED"/>
    <property type="match status" value="1"/>
</dbReference>
<dbReference type="GO" id="GO:0016746">
    <property type="term" value="F:acyltransferase activity"/>
    <property type="evidence" value="ECO:0007669"/>
    <property type="project" value="UniProtKB-KW"/>
</dbReference>
<evidence type="ECO:0000313" key="6">
    <source>
        <dbReference type="Proteomes" id="UP001280156"/>
    </source>
</evidence>
<dbReference type="Pfam" id="PF00132">
    <property type="entry name" value="Hexapep"/>
    <property type="match status" value="1"/>
</dbReference>
<dbReference type="Proteomes" id="UP001280156">
    <property type="component" value="Unassembled WGS sequence"/>
</dbReference>
<dbReference type="SUPFAM" id="SSF51161">
    <property type="entry name" value="Trimeric LpxA-like enzymes"/>
    <property type="match status" value="1"/>
</dbReference>
<keyword evidence="3" id="KW-0677">Repeat</keyword>
<dbReference type="EMBL" id="JAVIIV010000013">
    <property type="protein sequence ID" value="MDX8487546.1"/>
    <property type="molecule type" value="Genomic_DNA"/>
</dbReference>
<evidence type="ECO:0000256" key="3">
    <source>
        <dbReference type="ARBA" id="ARBA00022737"/>
    </source>
</evidence>
<evidence type="ECO:0000256" key="1">
    <source>
        <dbReference type="ARBA" id="ARBA00007274"/>
    </source>
</evidence>